<dbReference type="AlphaFoldDB" id="A0A7J7LQ27"/>
<dbReference type="Proteomes" id="UP000541444">
    <property type="component" value="Unassembled WGS sequence"/>
</dbReference>
<dbReference type="OrthoDB" id="1820430at2759"/>
<reference evidence="2 3" key="1">
    <citation type="journal article" date="2020" name="IScience">
        <title>Genome Sequencing of the Endangered Kingdonia uniflora (Circaeasteraceae, Ranunculales) Reveals Potential Mechanisms of Evolutionary Specialization.</title>
        <authorList>
            <person name="Sun Y."/>
            <person name="Deng T."/>
            <person name="Zhang A."/>
            <person name="Moore M.J."/>
            <person name="Landis J.B."/>
            <person name="Lin N."/>
            <person name="Zhang H."/>
            <person name="Zhang X."/>
            <person name="Huang J."/>
            <person name="Zhang X."/>
            <person name="Sun H."/>
            <person name="Wang H."/>
        </authorList>
    </citation>
    <scope>NUCLEOTIDE SEQUENCE [LARGE SCALE GENOMIC DNA]</scope>
    <source>
        <strain evidence="2">TB1705</strain>
        <tissue evidence="2">Leaf</tissue>
    </source>
</reference>
<feature type="non-terminal residue" evidence="2">
    <location>
        <position position="1"/>
    </location>
</feature>
<sequence>KHILAKEDQTAAVISDPMQADHLQTQALKPQHNTTVMARPQIIHKGFSPRQGISSPISDLTERLLLEERNPPPVPQESLYKEPPLDEVDIQALAHAVELTRQGVVDSLERSKYRGNFGLPRDYSLFFLLFLLYICSFSIWKNCIWIF</sequence>
<organism evidence="2 3">
    <name type="scientific">Kingdonia uniflora</name>
    <dbReference type="NCBI Taxonomy" id="39325"/>
    <lineage>
        <taxon>Eukaryota</taxon>
        <taxon>Viridiplantae</taxon>
        <taxon>Streptophyta</taxon>
        <taxon>Embryophyta</taxon>
        <taxon>Tracheophyta</taxon>
        <taxon>Spermatophyta</taxon>
        <taxon>Magnoliopsida</taxon>
        <taxon>Ranunculales</taxon>
        <taxon>Circaeasteraceae</taxon>
        <taxon>Kingdonia</taxon>
    </lineage>
</organism>
<accession>A0A7J7LQ27</accession>
<name>A0A7J7LQ27_9MAGN</name>
<proteinExistence type="predicted"/>
<evidence type="ECO:0000313" key="3">
    <source>
        <dbReference type="Proteomes" id="UP000541444"/>
    </source>
</evidence>
<comment type="caution">
    <text evidence="2">The sequence shown here is derived from an EMBL/GenBank/DDBJ whole genome shotgun (WGS) entry which is preliminary data.</text>
</comment>
<keyword evidence="3" id="KW-1185">Reference proteome</keyword>
<dbReference type="EMBL" id="JACGCM010002112">
    <property type="protein sequence ID" value="KAF6144765.1"/>
    <property type="molecule type" value="Genomic_DNA"/>
</dbReference>
<keyword evidence="1" id="KW-0812">Transmembrane</keyword>
<gene>
    <name evidence="2" type="ORF">GIB67_016839</name>
</gene>
<protein>
    <submittedName>
        <fullName evidence="2">Uncharacterized protein</fullName>
    </submittedName>
</protein>
<evidence type="ECO:0000256" key="1">
    <source>
        <dbReference type="SAM" id="Phobius"/>
    </source>
</evidence>
<keyword evidence="1" id="KW-1133">Transmembrane helix</keyword>
<feature type="transmembrane region" description="Helical" evidence="1">
    <location>
        <begin position="123"/>
        <end position="140"/>
    </location>
</feature>
<evidence type="ECO:0000313" key="2">
    <source>
        <dbReference type="EMBL" id="KAF6144765.1"/>
    </source>
</evidence>
<keyword evidence="1" id="KW-0472">Membrane</keyword>